<dbReference type="PATRIC" id="fig|1549858.7.peg.2708"/>
<evidence type="ECO:0000313" key="1">
    <source>
        <dbReference type="EMBL" id="KIU26336.1"/>
    </source>
</evidence>
<name>A0A0D1MF79_9SPHN</name>
<sequence>MMISTDAAIARIALGVIDRTLPKRDWTHATHFAAALWLYRHRPELATPQGMRTLISHYNDATLTANTDSSGYHHTITCASMRAAAHYLERYAPDAPLHRVLAALMASRPGTPDWLLDHWHRDTLFSVAARRGWVEPDRKPLPF</sequence>
<dbReference type="Proteomes" id="UP000033203">
    <property type="component" value="Unassembled WGS sequence"/>
</dbReference>
<dbReference type="AlphaFoldDB" id="A0A0D1MF79"/>
<protein>
    <submittedName>
        <fullName evidence="1">Uncharacterized protein</fullName>
    </submittedName>
</protein>
<dbReference type="EMBL" id="JXTP01000081">
    <property type="protein sequence ID" value="KIU26336.1"/>
    <property type="molecule type" value="Genomic_DNA"/>
</dbReference>
<proteinExistence type="predicted"/>
<comment type="caution">
    <text evidence="1">The sequence shown here is derived from an EMBL/GenBank/DDBJ whole genome shotgun (WGS) entry which is preliminary data.</text>
</comment>
<gene>
    <name evidence="1" type="ORF">SR41_15205</name>
</gene>
<accession>A0A0D1MF79</accession>
<evidence type="ECO:0000313" key="2">
    <source>
        <dbReference type="Proteomes" id="UP000033203"/>
    </source>
</evidence>
<reference evidence="1 2" key="1">
    <citation type="submission" date="2015-01" db="EMBL/GenBank/DDBJ databases">
        <title>Genome of Sphingomonas taxi strain 30a.</title>
        <authorList>
            <person name="Eevers N."/>
            <person name="Van Hamme J."/>
            <person name="Bottos E."/>
            <person name="Weyens N."/>
            <person name="Vangronsveld J."/>
        </authorList>
    </citation>
    <scope>NUCLEOTIDE SEQUENCE [LARGE SCALE GENOMIC DNA]</scope>
    <source>
        <strain evidence="1 2">30a</strain>
    </source>
</reference>
<organism evidence="1 2">
    <name type="scientific">Sphingomonas melonis</name>
    <dbReference type="NCBI Taxonomy" id="152682"/>
    <lineage>
        <taxon>Bacteria</taxon>
        <taxon>Pseudomonadati</taxon>
        <taxon>Pseudomonadota</taxon>
        <taxon>Alphaproteobacteria</taxon>
        <taxon>Sphingomonadales</taxon>
        <taxon>Sphingomonadaceae</taxon>
        <taxon>Sphingomonas</taxon>
    </lineage>
</organism>